<reference evidence="1 2" key="1">
    <citation type="journal article" date="2024" name="Environ. Microbiol.">
        <title>Novel evolutionary insights on the interactions of the Holosporales (Alphaproteobacteria) with eukaryotic hosts from comparative genomics.</title>
        <authorList>
            <person name="Giovannini M."/>
            <person name="Petroni G."/>
            <person name="Castelli M."/>
        </authorList>
    </citation>
    <scope>NUCLEOTIDE SEQUENCE [LARGE SCALE GENOMIC DNA]</scope>
    <source>
        <strain evidence="1 2">US_Bl 15I1</strain>
    </source>
</reference>
<dbReference type="EMBL" id="CP133270">
    <property type="protein sequence ID" value="WVX66561.1"/>
    <property type="molecule type" value="Genomic_DNA"/>
</dbReference>
<dbReference type="RefSeq" id="WP_331255414.1">
    <property type="nucleotide sequence ID" value="NZ_CP133270.1"/>
</dbReference>
<dbReference type="Proteomes" id="UP001330434">
    <property type="component" value="Chromosome"/>
</dbReference>
<evidence type="ECO:0000313" key="2">
    <source>
        <dbReference type="Proteomes" id="UP001330434"/>
    </source>
</evidence>
<keyword evidence="2" id="KW-1185">Reference proteome</keyword>
<protein>
    <submittedName>
        <fullName evidence="1">Uncharacterized protein</fullName>
    </submittedName>
</protein>
<name>A0ABZ2C252_9PROT</name>
<accession>A0ABZ2C252</accession>
<evidence type="ECO:0000313" key="1">
    <source>
        <dbReference type="EMBL" id="WVX66561.1"/>
    </source>
</evidence>
<organism evidence="1 2">
    <name type="scientific">Candidatus Bealeia paramacronuclearis</name>
    <dbReference type="NCBI Taxonomy" id="1921001"/>
    <lineage>
        <taxon>Bacteria</taxon>
        <taxon>Pseudomonadati</taxon>
        <taxon>Pseudomonadota</taxon>
        <taxon>Alphaproteobacteria</taxon>
        <taxon>Holosporales</taxon>
        <taxon>Holosporaceae</taxon>
        <taxon>Candidatus Bealeia</taxon>
    </lineage>
</organism>
<proteinExistence type="predicted"/>
<sequence>MKTPYYSGNKTEGMRRLDTVDNFSKVTPARMIQSVVDHLYSYHDLCGVPGAGVGGFTDGIGTMLCERLAAFDVPHNHMLSEEDEKTHSGISKSDLKFLKMAYQSCRISTQRFWDYPSIAHVNYVPTQAEVEYLNKAVNLTDWKY</sequence>
<gene>
    <name evidence="1" type="ORF">Bealeia1_00740</name>
</gene>